<dbReference type="Gene3D" id="3.20.20.80">
    <property type="entry name" value="Glycosidases"/>
    <property type="match status" value="1"/>
</dbReference>
<organism evidence="2 3">
    <name type="scientific">Nocardioides nanhaiensis</name>
    <dbReference type="NCBI Taxonomy" id="1476871"/>
    <lineage>
        <taxon>Bacteria</taxon>
        <taxon>Bacillati</taxon>
        <taxon>Actinomycetota</taxon>
        <taxon>Actinomycetes</taxon>
        <taxon>Propionibacteriales</taxon>
        <taxon>Nocardioidaceae</taxon>
        <taxon>Nocardioides</taxon>
    </lineage>
</organism>
<protein>
    <recommendedName>
        <fullName evidence="4">Glycoside hydrolase family 5 domain-containing protein</fullName>
    </recommendedName>
</protein>
<name>A0ABP8VRY3_9ACTN</name>
<dbReference type="EMBL" id="BAABIM010000001">
    <property type="protein sequence ID" value="GAA4669892.1"/>
    <property type="molecule type" value="Genomic_DNA"/>
</dbReference>
<sequence>MTHPHDDVREHAADHGRRGPLRAAVRLALAATLVAALGALVLGVPGGERGHHRGVETGAAPGAALKGLPRLTSRTYPWPGAAPAPQPPAAPARGATDIGFSPGFDILYQPEAELHRDLAAMRALGMRRLRVDLSWAFVERQRGRYDWSANDRVFGAARAAGLQVLAVVGYAPSWATSSAGTPDAAGFADFVSAAARRYGPTVAAWEIWNEPNLERFWDAPDPEGYARLVAAAAPRLAALDPAAAVVVGSLAPAVDARDGSQISPETFLRRFYAALPRPLPRGLFDAVSVHPYSYPALPAGDEEWNTFARLPEIREVMVQAGDSRSRVWLTEYGAPTGTSDRAVSTGLQSRMLVEAVREARRLPFVSALYLYSYRDAGSSPGDPEANFGVVRADGGAKPALAALRRALR</sequence>
<evidence type="ECO:0000256" key="1">
    <source>
        <dbReference type="SAM" id="Phobius"/>
    </source>
</evidence>
<keyword evidence="1" id="KW-0472">Membrane</keyword>
<dbReference type="Proteomes" id="UP001500621">
    <property type="component" value="Unassembled WGS sequence"/>
</dbReference>
<keyword evidence="1" id="KW-1133">Transmembrane helix</keyword>
<feature type="transmembrane region" description="Helical" evidence="1">
    <location>
        <begin position="23"/>
        <end position="44"/>
    </location>
</feature>
<evidence type="ECO:0000313" key="2">
    <source>
        <dbReference type="EMBL" id="GAA4669892.1"/>
    </source>
</evidence>
<dbReference type="RefSeq" id="WP_345262277.1">
    <property type="nucleotide sequence ID" value="NZ_BAABIM010000001.1"/>
</dbReference>
<keyword evidence="3" id="KW-1185">Reference proteome</keyword>
<accession>A0ABP8VRY3</accession>
<reference evidence="3" key="1">
    <citation type="journal article" date="2019" name="Int. J. Syst. Evol. Microbiol.">
        <title>The Global Catalogue of Microorganisms (GCM) 10K type strain sequencing project: providing services to taxonomists for standard genome sequencing and annotation.</title>
        <authorList>
            <consortium name="The Broad Institute Genomics Platform"/>
            <consortium name="The Broad Institute Genome Sequencing Center for Infectious Disease"/>
            <person name="Wu L."/>
            <person name="Ma J."/>
        </authorList>
    </citation>
    <scope>NUCLEOTIDE SEQUENCE [LARGE SCALE GENOMIC DNA]</scope>
    <source>
        <strain evidence="3">JCM 18127</strain>
    </source>
</reference>
<evidence type="ECO:0000313" key="3">
    <source>
        <dbReference type="Proteomes" id="UP001500621"/>
    </source>
</evidence>
<evidence type="ECO:0008006" key="4">
    <source>
        <dbReference type="Google" id="ProtNLM"/>
    </source>
</evidence>
<dbReference type="PANTHER" id="PTHR12631:SF10">
    <property type="entry name" value="BETA-XYLOSIDASE-LIKE PROTEIN-RELATED"/>
    <property type="match status" value="1"/>
</dbReference>
<comment type="caution">
    <text evidence="2">The sequence shown here is derived from an EMBL/GenBank/DDBJ whole genome shotgun (WGS) entry which is preliminary data.</text>
</comment>
<dbReference type="InterPro" id="IPR017853">
    <property type="entry name" value="GH"/>
</dbReference>
<gene>
    <name evidence="2" type="ORF">GCM10023226_02990</name>
</gene>
<keyword evidence="1" id="KW-0812">Transmembrane</keyword>
<dbReference type="InterPro" id="IPR051923">
    <property type="entry name" value="Glycosyl_Hydrolase_39"/>
</dbReference>
<dbReference type="PANTHER" id="PTHR12631">
    <property type="entry name" value="ALPHA-L-IDURONIDASE"/>
    <property type="match status" value="1"/>
</dbReference>
<dbReference type="SUPFAM" id="SSF51445">
    <property type="entry name" value="(Trans)glycosidases"/>
    <property type="match status" value="1"/>
</dbReference>
<proteinExistence type="predicted"/>